<evidence type="ECO:0000256" key="1">
    <source>
        <dbReference type="SAM" id="MobiDB-lite"/>
    </source>
</evidence>
<dbReference type="PANTHER" id="PTHR35832:SF6">
    <property type="entry name" value="EXPRESSED PROTEIN"/>
    <property type="match status" value="1"/>
</dbReference>
<keyword evidence="4" id="KW-1185">Reference proteome</keyword>
<dbReference type="Gene3D" id="1.20.930.20">
    <property type="entry name" value="Adaptor protein Cbl, N-terminal domain"/>
    <property type="match status" value="1"/>
</dbReference>
<dbReference type="STRING" id="40148.A0A0E0BLZ4"/>
<feature type="domain" description="Mixed lineage kinase" evidence="2">
    <location>
        <begin position="9"/>
        <end position="126"/>
    </location>
</feature>
<dbReference type="EnsemblPlants" id="OGLUM11G21500.1">
    <property type="protein sequence ID" value="OGLUM11G21500.1"/>
    <property type="gene ID" value="OGLUM11G21500"/>
</dbReference>
<dbReference type="GO" id="GO:0007166">
    <property type="term" value="P:cell surface receptor signaling pathway"/>
    <property type="evidence" value="ECO:0007669"/>
    <property type="project" value="InterPro"/>
</dbReference>
<accession>A0A0E0BLZ4</accession>
<evidence type="ECO:0000259" key="2">
    <source>
        <dbReference type="Pfam" id="PF22215"/>
    </source>
</evidence>
<feature type="region of interest" description="Disordered" evidence="1">
    <location>
        <begin position="138"/>
        <end position="201"/>
    </location>
</feature>
<dbReference type="PANTHER" id="PTHR35832">
    <property type="entry name" value="OS12G0248400 PROTEIN-RELATED"/>
    <property type="match status" value="1"/>
</dbReference>
<evidence type="ECO:0000313" key="4">
    <source>
        <dbReference type="Proteomes" id="UP000026961"/>
    </source>
</evidence>
<evidence type="ECO:0000313" key="3">
    <source>
        <dbReference type="EnsemblPlants" id="OGLUM11G21500.1"/>
    </source>
</evidence>
<dbReference type="CDD" id="cd21037">
    <property type="entry name" value="MLKL_NTD"/>
    <property type="match status" value="1"/>
</dbReference>
<dbReference type="InterPro" id="IPR059179">
    <property type="entry name" value="MLKL-like_MCAfunc"/>
</dbReference>
<reference evidence="3" key="2">
    <citation type="submission" date="2018-05" db="EMBL/GenBank/DDBJ databases">
        <title>OgluRS3 (Oryza glumaepatula Reference Sequence Version 3).</title>
        <authorList>
            <person name="Zhang J."/>
            <person name="Kudrna D."/>
            <person name="Lee S."/>
            <person name="Talag J."/>
            <person name="Welchert J."/>
            <person name="Wing R.A."/>
        </authorList>
    </citation>
    <scope>NUCLEOTIDE SEQUENCE [LARGE SCALE GENOMIC DNA]</scope>
</reference>
<dbReference type="InterPro" id="IPR054000">
    <property type="entry name" value="MLKL_N"/>
</dbReference>
<reference evidence="3" key="1">
    <citation type="submission" date="2015-04" db="UniProtKB">
        <authorList>
            <consortium name="EnsemblPlants"/>
        </authorList>
    </citation>
    <scope>IDENTIFICATION</scope>
</reference>
<proteinExistence type="predicted"/>
<dbReference type="Proteomes" id="UP000026961">
    <property type="component" value="Chromosome 11"/>
</dbReference>
<protein>
    <recommendedName>
        <fullName evidence="2">Mixed lineage kinase domain-containing protein</fullName>
    </recommendedName>
</protein>
<dbReference type="HOGENOM" id="CLU_1153252_0_0_1"/>
<dbReference type="InterPro" id="IPR036537">
    <property type="entry name" value="Adaptor_Cbl_N_dom_sf"/>
</dbReference>
<dbReference type="eggNOG" id="ENOG502R4BE">
    <property type="taxonomic scope" value="Eukaryota"/>
</dbReference>
<organism evidence="3">
    <name type="scientific">Oryza glumipatula</name>
    <dbReference type="NCBI Taxonomy" id="40148"/>
    <lineage>
        <taxon>Eukaryota</taxon>
        <taxon>Viridiplantae</taxon>
        <taxon>Streptophyta</taxon>
        <taxon>Embryophyta</taxon>
        <taxon>Tracheophyta</taxon>
        <taxon>Spermatophyta</taxon>
        <taxon>Magnoliopsida</taxon>
        <taxon>Liliopsida</taxon>
        <taxon>Poales</taxon>
        <taxon>Poaceae</taxon>
        <taxon>BOP clade</taxon>
        <taxon>Oryzoideae</taxon>
        <taxon>Oryzeae</taxon>
        <taxon>Oryzinae</taxon>
        <taxon>Oryza</taxon>
    </lineage>
</organism>
<dbReference type="Pfam" id="PF22215">
    <property type="entry name" value="MLKL_N"/>
    <property type="match status" value="1"/>
</dbReference>
<feature type="compositionally biased region" description="Low complexity" evidence="1">
    <location>
        <begin position="156"/>
        <end position="172"/>
    </location>
</feature>
<name>A0A0E0BLZ4_9ORYZ</name>
<dbReference type="Gramene" id="OGLUM11G21500.1">
    <property type="protein sequence ID" value="OGLUM11G21500.1"/>
    <property type="gene ID" value="OGLUM11G21500"/>
</dbReference>
<dbReference type="AlphaFoldDB" id="A0A0E0BLZ4"/>
<sequence>MEPVGSIVGAVPKVASAIAKAVKTARRNKTRCRELAQRVKEVDDILREYKKVAMGDAAATTRKILGRLKDALDDALKLVESCGRSRDGLLFRLYRFVASDGLAAKLDDVNSRINNCLIALQAVNVAHLQKKMDRHLAVAAGGGDHRRTNNPREINAGKSGNKGNKGGQQHKQNGGKGGKRRKGKKAAGPPPQPQPCTPTGAVFPYYLVHSMEEDPTSCSVM</sequence>